<feature type="compositionally biased region" description="Basic and acidic residues" evidence="3">
    <location>
        <begin position="222"/>
        <end position="232"/>
    </location>
</feature>
<feature type="domain" description="UNC-45/Cro1/She4 central" evidence="4">
    <location>
        <begin position="38"/>
        <end position="209"/>
    </location>
</feature>
<comment type="subcellular location">
    <subcellularLocation>
        <location evidence="1">Cytoplasm</location>
    </subcellularLocation>
</comment>
<dbReference type="EMBL" id="CP086719">
    <property type="protein sequence ID" value="WOO85014.1"/>
    <property type="molecule type" value="Genomic_DNA"/>
</dbReference>
<evidence type="ECO:0000256" key="1">
    <source>
        <dbReference type="ARBA" id="ARBA00004496"/>
    </source>
</evidence>
<gene>
    <name evidence="5" type="primary">Unc45a</name>
    <name evidence="5" type="ORF">LOC62_06G008519</name>
</gene>
<dbReference type="PANTHER" id="PTHR45994:SF1">
    <property type="entry name" value="FI21225P1"/>
    <property type="match status" value="1"/>
</dbReference>
<dbReference type="Pfam" id="PF11701">
    <property type="entry name" value="UNC45-central"/>
    <property type="match status" value="1"/>
</dbReference>
<name>A0AAF0YJ93_9TREE</name>
<dbReference type="RefSeq" id="XP_062631040.1">
    <property type="nucleotide sequence ID" value="XM_062775056.1"/>
</dbReference>
<keyword evidence="2" id="KW-0963">Cytoplasm</keyword>
<evidence type="ECO:0000256" key="3">
    <source>
        <dbReference type="SAM" id="MobiDB-lite"/>
    </source>
</evidence>
<dbReference type="GO" id="GO:0005737">
    <property type="term" value="C:cytoplasm"/>
    <property type="evidence" value="ECO:0007669"/>
    <property type="project" value="UniProtKB-SubCell"/>
</dbReference>
<evidence type="ECO:0000259" key="4">
    <source>
        <dbReference type="Pfam" id="PF11701"/>
    </source>
</evidence>
<sequence>MPPKSASPASPPPEAPTQDALKALLKTLASSAPTPGQVRTLSAALSPSSPDTHALALLCLSTAVSTSDTKGGDVRAQAARIKDLFDPLVADAIAAGSSDPSDLVPAVSLLAALASLAPAGVVAILTQPLDTVEASSDEVVDPLAVLLEFAELPSPLQPALASLISALAGTKAGRELVRTRALEWTTAAAESDKVEGDTAVLCTVALSKLGREDPVVGESEDDRLARDEESKDAEERLARSLAASITKGGSSDQALLPTLEGLSVLSTRPPVRDVLASDAKFLSALVALSPVPTPTGGSLPVTPRSSVVSLDPEAPVDAALCYGLVTILGNLSARRPVLSEHDAQMARLRRMAIAGKTAAATEEEDPHESDAAVAARVQALYKAGVVGSLRGLVRAESPRIREALGKLCLNLVEERAHRPVFVRDGGFRVLSIVIRDFTSKKEQAYDALPACQALAKLVISTPPNLLFPPPHQTNALSALPPLFLLLVHPSATLLQTFESLMALTNLASIDPAFGERIMSAQVAVPVPPDFRGQGRDDKDKPVRIVTRVEELLLDDNALVRRAATELVCNLVNSDSGFRYFAGEPAEGKAEPEGGARATSRLSILLLLTDADDLATRLAASGALAVLTDSAAACATLVEGKGMPAGSKRSVWDRVGDLFEPGGAAPEFDDAGARIPVVSSQPPNPDLVHRGVFIALNLLNYVDELPSPAREEQLKRAAAGLKDPLERLQKGLGSDPNGVRPHVEHMLKLLGKA</sequence>
<proteinExistence type="predicted"/>
<dbReference type="AlphaFoldDB" id="A0AAF0YJ93"/>
<dbReference type="InterPro" id="IPR011989">
    <property type="entry name" value="ARM-like"/>
</dbReference>
<evidence type="ECO:0000256" key="2">
    <source>
        <dbReference type="ARBA" id="ARBA00022490"/>
    </source>
</evidence>
<dbReference type="PANTHER" id="PTHR45994">
    <property type="entry name" value="FI21225P1"/>
    <property type="match status" value="1"/>
</dbReference>
<dbReference type="InterPro" id="IPR024660">
    <property type="entry name" value="UCS_central_dom"/>
</dbReference>
<evidence type="ECO:0000313" key="6">
    <source>
        <dbReference type="Proteomes" id="UP000827549"/>
    </source>
</evidence>
<protein>
    <submittedName>
        <fullName evidence="5">Protein unc-45 A</fullName>
    </submittedName>
</protein>
<reference evidence="5" key="1">
    <citation type="submission" date="2023-10" db="EMBL/GenBank/DDBJ databases">
        <authorList>
            <person name="Noh H."/>
        </authorList>
    </citation>
    <scope>NUCLEOTIDE SEQUENCE</scope>
    <source>
        <strain evidence="5">DUCC4014</strain>
    </source>
</reference>
<dbReference type="SUPFAM" id="SSF48371">
    <property type="entry name" value="ARM repeat"/>
    <property type="match status" value="1"/>
</dbReference>
<evidence type="ECO:0000313" key="5">
    <source>
        <dbReference type="EMBL" id="WOO85014.1"/>
    </source>
</evidence>
<dbReference type="GeneID" id="87811684"/>
<feature type="region of interest" description="Disordered" evidence="3">
    <location>
        <begin position="213"/>
        <end position="232"/>
    </location>
</feature>
<organism evidence="5 6">
    <name type="scientific">Vanrija pseudolonga</name>
    <dbReference type="NCBI Taxonomy" id="143232"/>
    <lineage>
        <taxon>Eukaryota</taxon>
        <taxon>Fungi</taxon>
        <taxon>Dikarya</taxon>
        <taxon>Basidiomycota</taxon>
        <taxon>Agaricomycotina</taxon>
        <taxon>Tremellomycetes</taxon>
        <taxon>Trichosporonales</taxon>
        <taxon>Trichosporonaceae</taxon>
        <taxon>Vanrija</taxon>
    </lineage>
</organism>
<accession>A0AAF0YJ93</accession>
<dbReference type="GO" id="GO:0051879">
    <property type="term" value="F:Hsp90 protein binding"/>
    <property type="evidence" value="ECO:0007669"/>
    <property type="project" value="TreeGrafter"/>
</dbReference>
<keyword evidence="6" id="KW-1185">Reference proteome</keyword>
<dbReference type="InterPro" id="IPR016024">
    <property type="entry name" value="ARM-type_fold"/>
</dbReference>
<dbReference type="Gene3D" id="1.25.10.10">
    <property type="entry name" value="Leucine-rich Repeat Variant"/>
    <property type="match status" value="1"/>
</dbReference>
<dbReference type="Proteomes" id="UP000827549">
    <property type="component" value="Chromosome 6"/>
</dbReference>